<name>A0A9J5X3K7_SOLCO</name>
<accession>A0A9J5X3K7</accession>
<feature type="compositionally biased region" description="Basic and acidic residues" evidence="1">
    <location>
        <begin position="109"/>
        <end position="119"/>
    </location>
</feature>
<keyword evidence="3" id="KW-1185">Reference proteome</keyword>
<protein>
    <submittedName>
        <fullName evidence="2">Uncharacterized protein</fullName>
    </submittedName>
</protein>
<dbReference type="Proteomes" id="UP000824120">
    <property type="component" value="Chromosome 10"/>
</dbReference>
<evidence type="ECO:0000256" key="1">
    <source>
        <dbReference type="SAM" id="MobiDB-lite"/>
    </source>
</evidence>
<feature type="region of interest" description="Disordered" evidence="1">
    <location>
        <begin position="54"/>
        <end position="171"/>
    </location>
</feature>
<proteinExistence type="predicted"/>
<sequence length="171" mass="18569">MPGRPSKARRKVAGETKKFGMLPRTGLAIICSICYVEAITREGILKEKCTHTTPRVSVRAERPTGSRNKRGKSNRISSTAPTDLPASSCSSHNYHASSSVAGTTKKGRGRENTSPDKRPRVMRMGVFQAANNFKPDMPSNKIYSTGHAKVTRSADITSDIGYTPSTTSKLK</sequence>
<dbReference type="OrthoDB" id="1939383at2759"/>
<evidence type="ECO:0000313" key="2">
    <source>
        <dbReference type="EMBL" id="KAG5581648.1"/>
    </source>
</evidence>
<dbReference type="AlphaFoldDB" id="A0A9J5X3K7"/>
<feature type="compositionally biased region" description="Low complexity" evidence="1">
    <location>
        <begin position="86"/>
        <end position="99"/>
    </location>
</feature>
<organism evidence="2 3">
    <name type="scientific">Solanum commersonii</name>
    <name type="common">Commerson's wild potato</name>
    <name type="synonym">Commerson's nightshade</name>
    <dbReference type="NCBI Taxonomy" id="4109"/>
    <lineage>
        <taxon>Eukaryota</taxon>
        <taxon>Viridiplantae</taxon>
        <taxon>Streptophyta</taxon>
        <taxon>Embryophyta</taxon>
        <taxon>Tracheophyta</taxon>
        <taxon>Spermatophyta</taxon>
        <taxon>Magnoliopsida</taxon>
        <taxon>eudicotyledons</taxon>
        <taxon>Gunneridae</taxon>
        <taxon>Pentapetalae</taxon>
        <taxon>asterids</taxon>
        <taxon>lamiids</taxon>
        <taxon>Solanales</taxon>
        <taxon>Solanaceae</taxon>
        <taxon>Solanoideae</taxon>
        <taxon>Solaneae</taxon>
        <taxon>Solanum</taxon>
    </lineage>
</organism>
<comment type="caution">
    <text evidence="2">The sequence shown here is derived from an EMBL/GenBank/DDBJ whole genome shotgun (WGS) entry which is preliminary data.</text>
</comment>
<reference evidence="2 3" key="1">
    <citation type="submission" date="2020-09" db="EMBL/GenBank/DDBJ databases">
        <title>De no assembly of potato wild relative species, Solanum commersonii.</title>
        <authorList>
            <person name="Cho K."/>
        </authorList>
    </citation>
    <scope>NUCLEOTIDE SEQUENCE [LARGE SCALE GENOMIC DNA]</scope>
    <source>
        <strain evidence="2">LZ3.2</strain>
        <tissue evidence="2">Leaf</tissue>
    </source>
</reference>
<dbReference type="EMBL" id="JACXVP010000010">
    <property type="protein sequence ID" value="KAG5581648.1"/>
    <property type="molecule type" value="Genomic_DNA"/>
</dbReference>
<evidence type="ECO:0000313" key="3">
    <source>
        <dbReference type="Proteomes" id="UP000824120"/>
    </source>
</evidence>
<gene>
    <name evidence="2" type="ORF">H5410_052275</name>
</gene>